<evidence type="ECO:0000313" key="3">
    <source>
        <dbReference type="Proteomes" id="UP000272117"/>
    </source>
</evidence>
<keyword evidence="3" id="KW-1185">Reference proteome</keyword>
<dbReference type="AlphaFoldDB" id="A0A3M9MEU1"/>
<accession>A0A3M9MEU1</accession>
<proteinExistence type="predicted"/>
<evidence type="ECO:0000313" key="2">
    <source>
        <dbReference type="EMBL" id="RNI24079.1"/>
    </source>
</evidence>
<dbReference type="GO" id="GO:0046872">
    <property type="term" value="F:metal ion binding"/>
    <property type="evidence" value="ECO:0007669"/>
    <property type="project" value="InterPro"/>
</dbReference>
<organism evidence="2 3">
    <name type="scientific">Rufibacter latericius</name>
    <dbReference type="NCBI Taxonomy" id="2487040"/>
    <lineage>
        <taxon>Bacteria</taxon>
        <taxon>Pseudomonadati</taxon>
        <taxon>Bacteroidota</taxon>
        <taxon>Cytophagia</taxon>
        <taxon>Cytophagales</taxon>
        <taxon>Hymenobacteraceae</taxon>
        <taxon>Rufibacter</taxon>
    </lineage>
</organism>
<sequence>MLLTGEETLFSFIYIFPFMRTLKSTLAVAFFGLTLFSACNGSATEQKAAEGTETNQQVAGVTYTCPMDPEVISDKPGKCPKCGMFLEEVKPGEKLDSAAAAAHEHQAGDQH</sequence>
<dbReference type="Proteomes" id="UP000272117">
    <property type="component" value="Unassembled WGS sequence"/>
</dbReference>
<dbReference type="InterPro" id="IPR045800">
    <property type="entry name" value="HMBD"/>
</dbReference>
<feature type="domain" description="Heavy metal binding" evidence="1">
    <location>
        <begin position="63"/>
        <end position="89"/>
    </location>
</feature>
<reference evidence="2 3" key="1">
    <citation type="submission" date="2018-11" db="EMBL/GenBank/DDBJ databases">
        <title>Rufibacter latericius sp. nov., isolated from water in Baiyang Lake.</title>
        <authorList>
            <person name="Yang Y."/>
        </authorList>
    </citation>
    <scope>NUCLEOTIDE SEQUENCE [LARGE SCALE GENOMIC DNA]</scope>
    <source>
        <strain evidence="2 3">R-22-1c-1</strain>
    </source>
</reference>
<protein>
    <recommendedName>
        <fullName evidence="1">Heavy metal binding domain-containing protein</fullName>
    </recommendedName>
</protein>
<comment type="caution">
    <text evidence="2">The sequence shown here is derived from an EMBL/GenBank/DDBJ whole genome shotgun (WGS) entry which is preliminary data.</text>
</comment>
<dbReference type="Pfam" id="PF19335">
    <property type="entry name" value="HMBD"/>
    <property type="match status" value="1"/>
</dbReference>
<evidence type="ECO:0000259" key="1">
    <source>
        <dbReference type="Pfam" id="PF19335"/>
    </source>
</evidence>
<name>A0A3M9MEU1_9BACT</name>
<gene>
    <name evidence="2" type="ORF">EFB08_17040</name>
</gene>
<dbReference type="EMBL" id="RJJD01000013">
    <property type="protein sequence ID" value="RNI24079.1"/>
    <property type="molecule type" value="Genomic_DNA"/>
</dbReference>